<organism evidence="3 4">
    <name type="scientific">Corallococcus llansteffanensis</name>
    <dbReference type="NCBI Taxonomy" id="2316731"/>
    <lineage>
        <taxon>Bacteria</taxon>
        <taxon>Pseudomonadati</taxon>
        <taxon>Myxococcota</taxon>
        <taxon>Myxococcia</taxon>
        <taxon>Myxococcales</taxon>
        <taxon>Cystobacterineae</taxon>
        <taxon>Myxococcaceae</taxon>
        <taxon>Corallococcus</taxon>
    </lineage>
</organism>
<feature type="region of interest" description="Disordered" evidence="1">
    <location>
        <begin position="1"/>
        <end position="55"/>
    </location>
</feature>
<evidence type="ECO:0000259" key="2">
    <source>
        <dbReference type="Pfam" id="PF10223"/>
    </source>
</evidence>
<feature type="non-terminal residue" evidence="3">
    <location>
        <position position="1"/>
    </location>
</feature>
<dbReference type="SUPFAM" id="SSF51695">
    <property type="entry name" value="PLC-like phosphodiesterases"/>
    <property type="match status" value="1"/>
</dbReference>
<name>A0A3A8P0S7_9BACT</name>
<dbReference type="Proteomes" id="UP000272888">
    <property type="component" value="Unassembled WGS sequence"/>
</dbReference>
<feature type="compositionally biased region" description="Polar residues" evidence="1">
    <location>
        <begin position="32"/>
        <end position="47"/>
    </location>
</feature>
<keyword evidence="4" id="KW-1185">Reference proteome</keyword>
<comment type="caution">
    <text evidence="3">The sequence shown here is derived from an EMBL/GenBank/DDBJ whole genome shotgun (WGS) entry which is preliminary data.</text>
</comment>
<accession>A0A3A8P0S7</accession>
<dbReference type="InterPro" id="IPR017946">
    <property type="entry name" value="PLC-like_Pdiesterase_TIM-brl"/>
</dbReference>
<gene>
    <name evidence="3" type="ORF">D7V93_32530</name>
</gene>
<proteinExistence type="predicted"/>
<dbReference type="Pfam" id="PF10223">
    <property type="entry name" value="Menorin_N"/>
    <property type="match status" value="1"/>
</dbReference>
<protein>
    <submittedName>
        <fullName evidence="3">DUF2181 domain-containing protein</fullName>
    </submittedName>
</protein>
<evidence type="ECO:0000313" key="4">
    <source>
        <dbReference type="Proteomes" id="UP000272888"/>
    </source>
</evidence>
<dbReference type="AlphaFoldDB" id="A0A3A8P0S7"/>
<feature type="domain" description="Menorin-like" evidence="2">
    <location>
        <begin position="45"/>
        <end position="133"/>
    </location>
</feature>
<dbReference type="GO" id="GO:0006629">
    <property type="term" value="P:lipid metabolic process"/>
    <property type="evidence" value="ECO:0007669"/>
    <property type="project" value="InterPro"/>
</dbReference>
<reference evidence="4" key="1">
    <citation type="submission" date="2018-09" db="EMBL/GenBank/DDBJ databases">
        <authorList>
            <person name="Livingstone P.G."/>
            <person name="Whitworth D.E."/>
        </authorList>
    </citation>
    <scope>NUCLEOTIDE SEQUENCE [LARGE SCALE GENOMIC DNA]</scope>
    <source>
        <strain evidence="4">CA051B</strain>
    </source>
</reference>
<dbReference type="RefSeq" id="WP_120647082.1">
    <property type="nucleotide sequence ID" value="NZ_RAWB01000479.1"/>
</dbReference>
<dbReference type="InterPro" id="IPR019356">
    <property type="entry name" value="Menorin_dom"/>
</dbReference>
<sequence length="271" mass="29420">RRPEPAAKPVAKPASTGHSRADSFQAAAPSAPTKNTWSGDQPLSQARNAHRTNTKEQFQAALDSDANWFEGDVRKELNRNSPEMRHDTGHEDGDNLTLHEWLTMGKASGRGLKLDIKEGDQMPAVLAELEKVGIREDRLMLNLGFEDMKKWGPEIRERFPNAILAINPPPTDGPVKAGDAAKMVALAKELGGPATFVVRHDLLTDGAIQTFLPAGTVSVWGESKDPVKAGEDLRARGVNGVVDIAGPHGNSWGDKVDAAKNWVKTGWDKLF</sequence>
<dbReference type="EMBL" id="RAWB01000479">
    <property type="protein sequence ID" value="RKH48990.1"/>
    <property type="molecule type" value="Genomic_DNA"/>
</dbReference>
<dbReference type="GO" id="GO:0008081">
    <property type="term" value="F:phosphoric diester hydrolase activity"/>
    <property type="evidence" value="ECO:0007669"/>
    <property type="project" value="InterPro"/>
</dbReference>
<evidence type="ECO:0000313" key="3">
    <source>
        <dbReference type="EMBL" id="RKH48990.1"/>
    </source>
</evidence>
<evidence type="ECO:0000256" key="1">
    <source>
        <dbReference type="SAM" id="MobiDB-lite"/>
    </source>
</evidence>